<gene>
    <name evidence="2" type="ORF">CSW40_01540</name>
</gene>
<protein>
    <submittedName>
        <fullName evidence="2">Glycosyltransferase family 1 protein</fullName>
    </submittedName>
</protein>
<evidence type="ECO:0000259" key="1">
    <source>
        <dbReference type="Pfam" id="PF13579"/>
    </source>
</evidence>
<dbReference type="GO" id="GO:0016757">
    <property type="term" value="F:glycosyltransferase activity"/>
    <property type="evidence" value="ECO:0007669"/>
    <property type="project" value="TreeGrafter"/>
</dbReference>
<dbReference type="InterPro" id="IPR028098">
    <property type="entry name" value="Glyco_trans_4-like_N"/>
</dbReference>
<feature type="domain" description="Glycosyltransferase subfamily 4-like N-terminal" evidence="1">
    <location>
        <begin position="25"/>
        <end position="182"/>
    </location>
</feature>
<dbReference type="Pfam" id="PF13692">
    <property type="entry name" value="Glyco_trans_1_4"/>
    <property type="match status" value="1"/>
</dbReference>
<sequence>MAMGSQRVLLVVPFAPAVRLFRLPLLRLLRERGIDPLVFAPDWAQELEEEVKRSTGAMAEGYPLNRAGLSPLADLATLVALGLAFRRLRPRMVITFQPKPNVYGIMAAALVGVPRRFAVVEGLGFAFTPGEENLKKRVARAALRFLYRLSFSLAHKVFFLNPDDLNEFVSQGLVQREKAVLLGGIGVPLEEWPPAPPHLEPVTFTLIARLLREKGVREFAEAARRIKANYPEARFLLIGPLDTNPGAIRESEVRSWVEEGLLEWVPWTEDVRPCLRQTSVYVLPSYREGVPRSTQEAMAMARPVITTDAPGCRETVVPGVNGFLVPPRDAQALAEAMERFIHEPDLIVRMGQESRRLAEERFDAWKVNERFLKELGIE</sequence>
<dbReference type="Gene3D" id="3.40.50.2000">
    <property type="entry name" value="Glycogen Phosphorylase B"/>
    <property type="match status" value="2"/>
</dbReference>
<reference evidence="2 3" key="1">
    <citation type="journal article" date="2019" name="Extremophiles">
        <title>Biogeography of thermophiles and predominance of Thermus scotoductus in domestic water heaters.</title>
        <authorList>
            <person name="Wilpiszeski R.L."/>
            <person name="Zhang Z."/>
            <person name="House C.H."/>
        </authorList>
    </citation>
    <scope>NUCLEOTIDE SEQUENCE [LARGE SCALE GENOMIC DNA]</scope>
    <source>
        <strain evidence="2 3">27_S27</strain>
    </source>
</reference>
<dbReference type="PANTHER" id="PTHR12526">
    <property type="entry name" value="GLYCOSYLTRANSFERASE"/>
    <property type="match status" value="1"/>
</dbReference>
<dbReference type="PANTHER" id="PTHR12526:SF638">
    <property type="entry name" value="SPORE COAT PROTEIN SA"/>
    <property type="match status" value="1"/>
</dbReference>
<dbReference type="EMBL" id="PELW01000031">
    <property type="protein sequence ID" value="RTH28094.1"/>
    <property type="molecule type" value="Genomic_DNA"/>
</dbReference>
<proteinExistence type="predicted"/>
<comment type="caution">
    <text evidence="2">The sequence shown here is derived from an EMBL/GenBank/DDBJ whole genome shotgun (WGS) entry which is preliminary data.</text>
</comment>
<name>A0A430S2Y3_THESC</name>
<dbReference type="Proteomes" id="UP000286712">
    <property type="component" value="Unassembled WGS sequence"/>
</dbReference>
<keyword evidence="2" id="KW-0808">Transferase</keyword>
<accession>A0A430S2Y3</accession>
<dbReference type="SUPFAM" id="SSF53756">
    <property type="entry name" value="UDP-Glycosyltransferase/glycogen phosphorylase"/>
    <property type="match status" value="1"/>
</dbReference>
<organism evidence="2 3">
    <name type="scientific">Thermus scotoductus</name>
    <dbReference type="NCBI Taxonomy" id="37636"/>
    <lineage>
        <taxon>Bacteria</taxon>
        <taxon>Thermotogati</taxon>
        <taxon>Deinococcota</taxon>
        <taxon>Deinococci</taxon>
        <taxon>Thermales</taxon>
        <taxon>Thermaceae</taxon>
        <taxon>Thermus</taxon>
    </lineage>
</organism>
<evidence type="ECO:0000313" key="3">
    <source>
        <dbReference type="Proteomes" id="UP000286712"/>
    </source>
</evidence>
<dbReference type="AlphaFoldDB" id="A0A430S2Y3"/>
<dbReference type="Pfam" id="PF13579">
    <property type="entry name" value="Glyco_trans_4_4"/>
    <property type="match status" value="1"/>
</dbReference>
<dbReference type="CDD" id="cd03808">
    <property type="entry name" value="GT4_CapM-like"/>
    <property type="match status" value="1"/>
</dbReference>
<evidence type="ECO:0000313" key="2">
    <source>
        <dbReference type="EMBL" id="RTH28094.1"/>
    </source>
</evidence>